<evidence type="ECO:0000259" key="1">
    <source>
        <dbReference type="Pfam" id="PF00881"/>
    </source>
</evidence>
<comment type="caution">
    <text evidence="2">The sequence shown here is derived from an EMBL/GenBank/DDBJ whole genome shotgun (WGS) entry which is preliminary data.</text>
</comment>
<dbReference type="Pfam" id="PF00881">
    <property type="entry name" value="Nitroreductase"/>
    <property type="match status" value="1"/>
</dbReference>
<dbReference type="EMBL" id="JQZV01000003">
    <property type="protein sequence ID" value="KGN93264.1"/>
    <property type="molecule type" value="Genomic_DNA"/>
</dbReference>
<dbReference type="Proteomes" id="UP000030101">
    <property type="component" value="Unassembled WGS sequence"/>
</dbReference>
<feature type="domain" description="Nitroreductase" evidence="1">
    <location>
        <begin position="13"/>
        <end position="182"/>
    </location>
</feature>
<gene>
    <name evidence="2" type="ORF">HQ43_01000</name>
</gene>
<dbReference type="PANTHER" id="PTHR43035:SF1">
    <property type="entry name" value="FATTY ACID REPRESSION MUTANT PROTEIN 2-RELATED"/>
    <property type="match status" value="1"/>
</dbReference>
<reference evidence="2 3" key="1">
    <citation type="submission" date="2014-08" db="EMBL/GenBank/DDBJ databases">
        <title>Porphyromonas canoris strain:OH2762 Genome sequencing.</title>
        <authorList>
            <person name="Wallis C."/>
            <person name="Deusch O."/>
            <person name="O'Flynn C."/>
            <person name="Davis I."/>
            <person name="Jospin G."/>
            <person name="Darling A.E."/>
            <person name="Coil D.A."/>
            <person name="Alexiev A."/>
            <person name="Horsfall A."/>
            <person name="Kirkwood N."/>
            <person name="Harris S."/>
            <person name="Eisen J.A."/>
        </authorList>
    </citation>
    <scope>NUCLEOTIDE SEQUENCE [LARGE SCALE GENOMIC DNA]</scope>
    <source>
        <strain evidence="3">COT-108 OH2762</strain>
    </source>
</reference>
<evidence type="ECO:0000313" key="3">
    <source>
        <dbReference type="Proteomes" id="UP000030101"/>
    </source>
</evidence>
<dbReference type="RefSeq" id="WP_036788566.1">
    <property type="nucleotide sequence ID" value="NZ_JQZV01000003.1"/>
</dbReference>
<keyword evidence="3" id="KW-1185">Reference proteome</keyword>
<proteinExistence type="predicted"/>
<evidence type="ECO:0000313" key="2">
    <source>
        <dbReference type="EMBL" id="KGN93264.1"/>
    </source>
</evidence>
<name>A0ABR4XMC1_9PORP</name>
<dbReference type="PANTHER" id="PTHR43035">
    <property type="entry name" value="FATTY ACID REPRESSION MUTANT PROTEIN 2-RELATED"/>
    <property type="match status" value="1"/>
</dbReference>
<protein>
    <recommendedName>
        <fullName evidence="1">Nitroreductase domain-containing protein</fullName>
    </recommendedName>
</protein>
<dbReference type="InterPro" id="IPR000415">
    <property type="entry name" value="Nitroreductase-like"/>
</dbReference>
<dbReference type="SUPFAM" id="SSF55469">
    <property type="entry name" value="FMN-dependent nitroreductase-like"/>
    <property type="match status" value="1"/>
</dbReference>
<sequence length="203" mass="22384">MTTKIETLKDALSHRHSHYAIRPEWVAPREAVEDLLGHVLQNIPSAFNSQPVRMVLLTGEAHTAHWELIEKALIGFMGQEKYEANTAPKVRQAFASGVGTILFFDVPSVTEGLQASFPAYAANFPLWAQQTQGSHQYAVWMGLDVLGFGVNLQHYIGMIDDEIKTLAGVDPSWVLTAQMPFGAPVEEVSAKEKLSLAETLIVK</sequence>
<organism evidence="2 3">
    <name type="scientific">Porphyromonas canoris</name>
    <dbReference type="NCBI Taxonomy" id="36875"/>
    <lineage>
        <taxon>Bacteria</taxon>
        <taxon>Pseudomonadati</taxon>
        <taxon>Bacteroidota</taxon>
        <taxon>Bacteroidia</taxon>
        <taxon>Bacteroidales</taxon>
        <taxon>Porphyromonadaceae</taxon>
        <taxon>Porphyromonas</taxon>
    </lineage>
</organism>
<dbReference type="InterPro" id="IPR029479">
    <property type="entry name" value="Nitroreductase"/>
</dbReference>
<accession>A0ABR4XMC1</accession>
<dbReference type="InterPro" id="IPR033877">
    <property type="entry name" value="Frm2/Hbn1"/>
</dbReference>
<dbReference type="Gene3D" id="3.40.109.10">
    <property type="entry name" value="NADH Oxidase"/>
    <property type="match status" value="1"/>
</dbReference>